<evidence type="ECO:0000256" key="1">
    <source>
        <dbReference type="SAM" id="Phobius"/>
    </source>
</evidence>
<organism evidence="2 3">
    <name type="scientific">Oryctes borbonicus</name>
    <dbReference type="NCBI Taxonomy" id="1629725"/>
    <lineage>
        <taxon>Eukaryota</taxon>
        <taxon>Metazoa</taxon>
        <taxon>Ecdysozoa</taxon>
        <taxon>Arthropoda</taxon>
        <taxon>Hexapoda</taxon>
        <taxon>Insecta</taxon>
        <taxon>Pterygota</taxon>
        <taxon>Neoptera</taxon>
        <taxon>Endopterygota</taxon>
        <taxon>Coleoptera</taxon>
        <taxon>Polyphaga</taxon>
        <taxon>Scarabaeiformia</taxon>
        <taxon>Scarabaeidae</taxon>
        <taxon>Dynastinae</taxon>
        <taxon>Oryctes</taxon>
    </lineage>
</organism>
<evidence type="ECO:0000313" key="2">
    <source>
        <dbReference type="EMBL" id="KRT86862.1"/>
    </source>
</evidence>
<proteinExistence type="predicted"/>
<keyword evidence="3" id="KW-1185">Reference proteome</keyword>
<feature type="transmembrane region" description="Helical" evidence="1">
    <location>
        <begin position="20"/>
        <end position="39"/>
    </location>
</feature>
<keyword evidence="1" id="KW-0472">Membrane</keyword>
<gene>
    <name evidence="2" type="ORF">AMK59_341</name>
</gene>
<evidence type="ECO:0000313" key="3">
    <source>
        <dbReference type="Proteomes" id="UP000051574"/>
    </source>
</evidence>
<feature type="non-terminal residue" evidence="2">
    <location>
        <position position="147"/>
    </location>
</feature>
<name>A0A0T6BHY0_9SCAR</name>
<keyword evidence="1" id="KW-0812">Transmembrane</keyword>
<sequence>MLGIILWKHIIIRTNTWCNILLTICEFIIPVSVFVLTIFGKSRLGDFDKFYINASTYVNAISNEEILTRINVGSIMLLYAPDTQFTDKLVREAQLKLSIYNENIKRYASKDELMQHYNTLGYDGPTVVLLFNNYRHTIPEHLDYEIK</sequence>
<dbReference type="AlphaFoldDB" id="A0A0T6BHY0"/>
<comment type="caution">
    <text evidence="2">The sequence shown here is derived from an EMBL/GenBank/DDBJ whole genome shotgun (WGS) entry which is preliminary data.</text>
</comment>
<dbReference type="EMBL" id="LJIG01000078">
    <property type="protein sequence ID" value="KRT86862.1"/>
    <property type="molecule type" value="Genomic_DNA"/>
</dbReference>
<reference evidence="2 3" key="1">
    <citation type="submission" date="2015-09" db="EMBL/GenBank/DDBJ databases">
        <title>Draft genome of the scarab beetle Oryctes borbonicus.</title>
        <authorList>
            <person name="Meyer J.M."/>
            <person name="Markov G.V."/>
            <person name="Baskaran P."/>
            <person name="Herrmann M."/>
            <person name="Sommer R.J."/>
            <person name="Roedelsperger C."/>
        </authorList>
    </citation>
    <scope>NUCLEOTIDE SEQUENCE [LARGE SCALE GENOMIC DNA]</scope>
    <source>
        <strain evidence="2">OB123</strain>
        <tissue evidence="2">Whole animal</tissue>
    </source>
</reference>
<dbReference type="Proteomes" id="UP000051574">
    <property type="component" value="Unassembled WGS sequence"/>
</dbReference>
<accession>A0A0T6BHY0</accession>
<protein>
    <submittedName>
        <fullName evidence="2">Uncharacterized protein</fullName>
    </submittedName>
</protein>
<keyword evidence="1" id="KW-1133">Transmembrane helix</keyword>